<dbReference type="PANTHER" id="PTHR28004:SF2">
    <property type="entry name" value="D-SERINE DEHYDRATASE"/>
    <property type="match status" value="1"/>
</dbReference>
<accession>A0A1H9YN79</accession>
<dbReference type="InterPro" id="IPR026956">
    <property type="entry name" value="D-ser_dehydrat-like_dom"/>
</dbReference>
<dbReference type="Proteomes" id="UP000199361">
    <property type="component" value="Unassembled WGS sequence"/>
</dbReference>
<dbReference type="STRING" id="568860.SAMN05421811_101105"/>
<evidence type="ECO:0000313" key="3">
    <source>
        <dbReference type="Proteomes" id="UP000199361"/>
    </source>
</evidence>
<sequence length="236" mass="25080">MFSELDAGACGITCAKLGEAEIMADAGIDDILLAFPIWGEPKLRRLAALRERARVRVSLDSPEVAAVPGVEVVGLLTLAGHAYHARTPEELAETARREGEDLVRTAELCAKDGIELREISVGSTSTARHAAGVAGVTEIRPGTYIFNDTSMIRLGVATERTAAARVLSTVIARSTPERVVFDAGTKCLTSDGAGSPGWIRAAGLPYVRMDFLNEEHGVENGRVTTELRVAARGAVR</sequence>
<dbReference type="AlphaFoldDB" id="A0A1H9YN79"/>
<dbReference type="RefSeq" id="WP_091075411.1">
    <property type="nucleotide sequence ID" value="NZ_FOHX01000001.1"/>
</dbReference>
<dbReference type="GO" id="GO:0008721">
    <property type="term" value="F:D-serine ammonia-lyase activity"/>
    <property type="evidence" value="ECO:0007669"/>
    <property type="project" value="TreeGrafter"/>
</dbReference>
<evidence type="ECO:0000259" key="1">
    <source>
        <dbReference type="SMART" id="SM01119"/>
    </source>
</evidence>
<dbReference type="InterPro" id="IPR029066">
    <property type="entry name" value="PLP-binding_barrel"/>
</dbReference>
<name>A0A1H9YN79_9ACTN</name>
<dbReference type="EMBL" id="FOHX01000001">
    <property type="protein sequence ID" value="SES70490.1"/>
    <property type="molecule type" value="Genomic_DNA"/>
</dbReference>
<proteinExistence type="predicted"/>
<feature type="domain" description="D-serine dehydratase-like" evidence="1">
    <location>
        <begin position="163"/>
        <end position="236"/>
    </location>
</feature>
<dbReference type="OrthoDB" id="9811417at2"/>
<organism evidence="2 3">
    <name type="scientific">Nonomuraea wenchangensis</name>
    <dbReference type="NCBI Taxonomy" id="568860"/>
    <lineage>
        <taxon>Bacteria</taxon>
        <taxon>Bacillati</taxon>
        <taxon>Actinomycetota</taxon>
        <taxon>Actinomycetes</taxon>
        <taxon>Streptosporangiales</taxon>
        <taxon>Streptosporangiaceae</taxon>
        <taxon>Nonomuraea</taxon>
    </lineage>
</organism>
<reference evidence="2 3" key="1">
    <citation type="submission" date="2016-10" db="EMBL/GenBank/DDBJ databases">
        <authorList>
            <person name="de Groot N.N."/>
        </authorList>
    </citation>
    <scope>NUCLEOTIDE SEQUENCE [LARGE SCALE GENOMIC DNA]</scope>
    <source>
        <strain evidence="2 3">CGMCC 4.5598</strain>
    </source>
</reference>
<keyword evidence="3" id="KW-1185">Reference proteome</keyword>
<dbReference type="SMART" id="SM01119">
    <property type="entry name" value="D-ser_dehydrat"/>
    <property type="match status" value="1"/>
</dbReference>
<dbReference type="SUPFAM" id="SSF51419">
    <property type="entry name" value="PLP-binding barrel"/>
    <property type="match status" value="1"/>
</dbReference>
<dbReference type="GO" id="GO:0036088">
    <property type="term" value="P:D-serine catabolic process"/>
    <property type="evidence" value="ECO:0007669"/>
    <property type="project" value="TreeGrafter"/>
</dbReference>
<dbReference type="Pfam" id="PF14031">
    <property type="entry name" value="D-ser_dehydrat"/>
    <property type="match status" value="1"/>
</dbReference>
<dbReference type="PANTHER" id="PTHR28004">
    <property type="entry name" value="ZGC:162816-RELATED"/>
    <property type="match status" value="1"/>
</dbReference>
<dbReference type="InterPro" id="IPR051466">
    <property type="entry name" value="D-amino_acid_metab_enzyme"/>
</dbReference>
<evidence type="ECO:0000313" key="2">
    <source>
        <dbReference type="EMBL" id="SES70490.1"/>
    </source>
</evidence>
<protein>
    <submittedName>
        <fullName evidence="2">Alanine racemase, N-terminal domain</fullName>
    </submittedName>
</protein>
<dbReference type="Gene3D" id="3.20.20.10">
    <property type="entry name" value="Alanine racemase"/>
    <property type="match status" value="2"/>
</dbReference>
<gene>
    <name evidence="2" type="ORF">SAMN05421811_101105</name>
</gene>